<accession>A0AAV7KRV3</accession>
<dbReference type="Gene3D" id="3.40.50.300">
    <property type="entry name" value="P-loop containing nucleotide triphosphate hydrolases"/>
    <property type="match status" value="1"/>
</dbReference>
<gene>
    <name evidence="8" type="ORF">LOD99_13534</name>
</gene>
<dbReference type="PROSITE" id="PS51715">
    <property type="entry name" value="G_GB1_RHD3"/>
    <property type="match status" value="1"/>
</dbReference>
<organism evidence="8 9">
    <name type="scientific">Oopsacas minuta</name>
    <dbReference type="NCBI Taxonomy" id="111878"/>
    <lineage>
        <taxon>Eukaryota</taxon>
        <taxon>Metazoa</taxon>
        <taxon>Porifera</taxon>
        <taxon>Hexactinellida</taxon>
        <taxon>Hexasterophora</taxon>
        <taxon>Lyssacinosida</taxon>
        <taxon>Leucopsacidae</taxon>
        <taxon>Oopsacas</taxon>
    </lineage>
</organism>
<feature type="chain" id="PRO_5043989540" evidence="6">
    <location>
        <begin position="23"/>
        <end position="1366"/>
    </location>
</feature>
<dbReference type="Pfam" id="PF02263">
    <property type="entry name" value="GBP"/>
    <property type="match status" value="1"/>
</dbReference>
<keyword evidence="1" id="KW-0547">Nucleotide-binding</keyword>
<keyword evidence="2" id="KW-0342">GTP-binding</keyword>
<dbReference type="InterPro" id="IPR015894">
    <property type="entry name" value="Guanylate-bd_N"/>
</dbReference>
<keyword evidence="9" id="KW-1185">Reference proteome</keyword>
<feature type="region of interest" description="Disordered" evidence="5">
    <location>
        <begin position="1332"/>
        <end position="1366"/>
    </location>
</feature>
<feature type="coiled-coil region" evidence="4">
    <location>
        <begin position="1020"/>
        <end position="1091"/>
    </location>
</feature>
<feature type="signal peptide" evidence="6">
    <location>
        <begin position="1"/>
        <end position="22"/>
    </location>
</feature>
<feature type="coiled-coil region" evidence="4">
    <location>
        <begin position="1272"/>
        <end position="1320"/>
    </location>
</feature>
<feature type="coiled-coil region" evidence="4">
    <location>
        <begin position="839"/>
        <end position="931"/>
    </location>
</feature>
<proteinExistence type="inferred from homology"/>
<evidence type="ECO:0000313" key="8">
    <source>
        <dbReference type="EMBL" id="KAI6661661.1"/>
    </source>
</evidence>
<dbReference type="GO" id="GO:0005525">
    <property type="term" value="F:GTP binding"/>
    <property type="evidence" value="ECO:0007669"/>
    <property type="project" value="UniProtKB-KW"/>
</dbReference>
<feature type="domain" description="GB1/RHD3-type G" evidence="7">
    <location>
        <begin position="64"/>
        <end position="175"/>
    </location>
</feature>
<feature type="compositionally biased region" description="Polar residues" evidence="5">
    <location>
        <begin position="977"/>
        <end position="990"/>
    </location>
</feature>
<reference evidence="8 9" key="1">
    <citation type="journal article" date="2023" name="BMC Biol.">
        <title>The compact genome of the sponge Oopsacas minuta (Hexactinellida) is lacking key metazoan core genes.</title>
        <authorList>
            <person name="Santini S."/>
            <person name="Schenkelaars Q."/>
            <person name="Jourda C."/>
            <person name="Duchesne M."/>
            <person name="Belahbib H."/>
            <person name="Rocher C."/>
            <person name="Selva M."/>
            <person name="Riesgo A."/>
            <person name="Vervoort M."/>
            <person name="Leys S.P."/>
            <person name="Kodjabachian L."/>
            <person name="Le Bivic A."/>
            <person name="Borchiellini C."/>
            <person name="Claverie J.M."/>
            <person name="Renard E."/>
        </authorList>
    </citation>
    <scope>NUCLEOTIDE SEQUENCE [LARGE SCALE GENOMIC DNA]</scope>
    <source>
        <strain evidence="8">SPO-2</strain>
    </source>
</reference>
<evidence type="ECO:0000256" key="4">
    <source>
        <dbReference type="SAM" id="Coils"/>
    </source>
</evidence>
<dbReference type="InterPro" id="IPR027417">
    <property type="entry name" value="P-loop_NTPase"/>
</dbReference>
<evidence type="ECO:0000256" key="5">
    <source>
        <dbReference type="SAM" id="MobiDB-lite"/>
    </source>
</evidence>
<dbReference type="SUPFAM" id="SSF52540">
    <property type="entry name" value="P-loop containing nucleoside triphosphate hydrolases"/>
    <property type="match status" value="1"/>
</dbReference>
<dbReference type="Proteomes" id="UP001165289">
    <property type="component" value="Unassembled WGS sequence"/>
</dbReference>
<comment type="similarity">
    <text evidence="3">Belongs to the TRAFAC class dynamin-like GTPase superfamily. GB1/RHD3 GTPase family.</text>
</comment>
<dbReference type="PANTHER" id="PTHR10751">
    <property type="entry name" value="GUANYLATE BINDING PROTEIN"/>
    <property type="match status" value="1"/>
</dbReference>
<evidence type="ECO:0000256" key="3">
    <source>
        <dbReference type="PROSITE-ProRule" id="PRU01052"/>
    </source>
</evidence>
<sequence>MCLISRFIILAVLSIYWGVAVSSEEELARSAIPEDAPVQLVKPDFEHLKLQIIEENVDLLNSIEGAVAVVAVVGPFHSGKSFLMNQLMGKSSGFGIGKYVDPKTMGIWMWGKPMLAPSTGENISIVFLDTEGFSSRNVSELYDAKIFAVTSLLSSFLLYNSVKIINQDDLEYLELLARRTRLFALQAQINKGVYHDSFDHDLLSFPPLIWVVQDFVQASKAGESPTDWLNKLVASTMKENQDFDLSLAEIFADLQCHPIFIPSAEKKILEDLSLAKESDLTSDFKADRDALKLRITANIKPKMKYNSPIRGPELAALLRVLVSASNDGSLPEIPGRWKIFLDQLKITSKESCIRFYNSEFAVFKNETGNIALNITVLHLWHLKTLAKAEDLFRKLLLGYNELVEVPLNDLISKLENKYAQENEINLKRINSKCIETKKQQSITAEQMMGDLELPQRMEEMREYIEFVKRKCKKDYWAVVNYLSDVTDVRNISNDLVVAIEEIADLSVKENLRTISELYDTAKQRGISEFRSSTEFKDNEPMISRELKRVSDLAILQAKKAAETYADPSLDKGSYKKFLEELQESLEKEVITLKDKNLVILSSKCLEVISSLKLQYIAATGSDHIQLPLFEESLTARLNLEENKIYREYTDHFNQFTEFKEVGELRDKLEQEIKQLEGQRVQENLDALAKAVSIPLSNAISIVKLSAAKYDTVWEFRSFVLRVCSVELEKGKAKEWSEEMRYKINHYLYFFIHNSPEKKPTSGRINASDPNIAAQLEEMSNDPGIVTERLKKVAEVLSAWPKKYEAAIQGKARKLHESVMHANQDLGFLKDELQKARMSLQSSQTDNHDLKGELQVLREENQAMRQGGNAPTESFFSNEETQLLIADLRNEIVALKSEVPDPNLCDSLRLMIQLLEEDKRTVQNKYTQVNEELHSRDNEISRLMRDHEASGNFIQEGRIGLEKQFNSQLAELRRQNNTLSQQLDYSNQKLEMSQRRDATENEPGPSRVELMGVVETANKFNDQLQLKVHEKEDEITRLKKLLESSREILTSSSTSNQTYSQSESETRTKDEIVFLRIQIKNLEREVEELRQNQFVKPKSDGRLENDLAEARERVKKCEGVIHDREMQIRMLQNNVRERVQEKEKEDLIGTLLQEKDTLTQQLDDLKVEIDSQKPMKEKVLVLTNWLEGRDKLIQRLNDTISHLKNEAGIYQRNTEEYDRRSQEQAEYGNRWRQEASKSEQTMLWYKSKVQELEVRLAKAPSMDTAKEVYDVMVESMTRDMNALRVEKEKVESVYKAQCDHVQKLQQSLKDLSVECAELKNQRQVYGPHQCFDIGSGAPRYPDPQTPSSGAQRELVQGRDTGVKYPPH</sequence>
<dbReference type="EMBL" id="JAKMXF010000011">
    <property type="protein sequence ID" value="KAI6661661.1"/>
    <property type="molecule type" value="Genomic_DNA"/>
</dbReference>
<evidence type="ECO:0000259" key="7">
    <source>
        <dbReference type="PROSITE" id="PS51715"/>
    </source>
</evidence>
<keyword evidence="4" id="KW-0175">Coiled coil</keyword>
<dbReference type="InterPro" id="IPR030386">
    <property type="entry name" value="G_GB1_RHD3_dom"/>
</dbReference>
<feature type="region of interest" description="Disordered" evidence="5">
    <location>
        <begin position="977"/>
        <end position="1004"/>
    </location>
</feature>
<name>A0AAV7KRV3_9METZ</name>
<keyword evidence="6" id="KW-0732">Signal</keyword>
<comment type="caution">
    <text evidence="8">The sequence shown here is derived from an EMBL/GenBank/DDBJ whole genome shotgun (WGS) entry which is preliminary data.</text>
</comment>
<dbReference type="GO" id="GO:0003924">
    <property type="term" value="F:GTPase activity"/>
    <property type="evidence" value="ECO:0007669"/>
    <property type="project" value="InterPro"/>
</dbReference>
<evidence type="ECO:0000313" key="9">
    <source>
        <dbReference type="Proteomes" id="UP001165289"/>
    </source>
</evidence>
<evidence type="ECO:0000256" key="2">
    <source>
        <dbReference type="ARBA" id="ARBA00023134"/>
    </source>
</evidence>
<evidence type="ECO:0000256" key="1">
    <source>
        <dbReference type="ARBA" id="ARBA00022741"/>
    </source>
</evidence>
<evidence type="ECO:0000256" key="6">
    <source>
        <dbReference type="SAM" id="SignalP"/>
    </source>
</evidence>
<feature type="coiled-coil region" evidence="4">
    <location>
        <begin position="658"/>
        <end position="685"/>
    </location>
</feature>
<protein>
    <submittedName>
        <fullName evidence="8">Guanylate-binding protein 1-like</fullName>
    </submittedName>
</protein>